<name>A0A7X1V4U1_STRMT</name>
<reference evidence="1 2" key="1">
    <citation type="submission" date="2019-10" db="EMBL/GenBank/DDBJ databases">
        <title>Streptococcus mitis of the oral and urogenital tracts.</title>
        <authorList>
            <person name="Price T."/>
            <person name="Mores C.R."/>
            <person name="Putonti C."/>
            <person name="Wolfe A.J."/>
        </authorList>
    </citation>
    <scope>NUCLEOTIDE SEQUENCE [LARGE SCALE GENOMIC DNA]</scope>
    <source>
        <strain evidence="1 2">SM16</strain>
    </source>
</reference>
<dbReference type="AlphaFoldDB" id="A0A7X1V4U1"/>
<organism evidence="1 2">
    <name type="scientific">Streptococcus mitis</name>
    <dbReference type="NCBI Taxonomy" id="28037"/>
    <lineage>
        <taxon>Bacteria</taxon>
        <taxon>Bacillati</taxon>
        <taxon>Bacillota</taxon>
        <taxon>Bacilli</taxon>
        <taxon>Lactobacillales</taxon>
        <taxon>Streptococcaceae</taxon>
        <taxon>Streptococcus</taxon>
        <taxon>Streptococcus mitis group</taxon>
    </lineage>
</organism>
<dbReference type="EMBL" id="WIJK01000011">
    <property type="protein sequence ID" value="MQQ52317.1"/>
    <property type="molecule type" value="Genomic_DNA"/>
</dbReference>
<evidence type="ECO:0000313" key="2">
    <source>
        <dbReference type="Proteomes" id="UP000467560"/>
    </source>
</evidence>
<gene>
    <name evidence="1" type="ORF">GEZ89_04960</name>
</gene>
<evidence type="ECO:0000313" key="1">
    <source>
        <dbReference type="EMBL" id="MQQ52317.1"/>
    </source>
</evidence>
<sequence length="67" mass="7850">MLINKSLKLEKRILSGGKNLDNMRFILGIFTNLYGRFNFLSKILHMTNKVNLKNCLKFYIKLIKSVT</sequence>
<accession>A0A7X1V4U1</accession>
<dbReference type="Proteomes" id="UP000467560">
    <property type="component" value="Unassembled WGS sequence"/>
</dbReference>
<proteinExistence type="predicted"/>
<protein>
    <submittedName>
        <fullName evidence="1">Uncharacterized protein</fullName>
    </submittedName>
</protein>
<comment type="caution">
    <text evidence="1">The sequence shown here is derived from an EMBL/GenBank/DDBJ whole genome shotgun (WGS) entry which is preliminary data.</text>
</comment>